<name>A0A074XEA1_AURPU</name>
<accession>A0A074XEA1</accession>
<dbReference type="EMBL" id="KL584983">
    <property type="protein sequence ID" value="KEQ83723.1"/>
    <property type="molecule type" value="Genomic_DNA"/>
</dbReference>
<keyword evidence="3" id="KW-1185">Reference proteome</keyword>
<gene>
    <name evidence="2" type="ORF">M438DRAFT_20639</name>
</gene>
<dbReference type="HOGENOM" id="CLU_2305517_0_0_1"/>
<feature type="region of interest" description="Disordered" evidence="1">
    <location>
        <begin position="1"/>
        <end position="60"/>
    </location>
</feature>
<dbReference type="GeneID" id="40741684"/>
<sequence>MSSIIPACQNQPVVYHKPPKQTQAIPKNPPASRHLPQQAKQLRNPPSPSHHQKSPTRATAGMPQAFFFPLPIFFCWGREKLPSTTVRTRVVATSSQLKMP</sequence>
<dbReference type="Proteomes" id="UP000030706">
    <property type="component" value="Unassembled WGS sequence"/>
</dbReference>
<evidence type="ECO:0000313" key="2">
    <source>
        <dbReference type="EMBL" id="KEQ83723.1"/>
    </source>
</evidence>
<evidence type="ECO:0000313" key="3">
    <source>
        <dbReference type="Proteomes" id="UP000030706"/>
    </source>
</evidence>
<dbReference type="AlphaFoldDB" id="A0A074XEA1"/>
<dbReference type="RefSeq" id="XP_029759910.1">
    <property type="nucleotide sequence ID" value="XM_029899378.1"/>
</dbReference>
<proteinExistence type="predicted"/>
<protein>
    <submittedName>
        <fullName evidence="2">Uncharacterized protein</fullName>
    </submittedName>
</protein>
<evidence type="ECO:0000256" key="1">
    <source>
        <dbReference type="SAM" id="MobiDB-lite"/>
    </source>
</evidence>
<organism evidence="2 3">
    <name type="scientific">Aureobasidium pullulans EXF-150</name>
    <dbReference type="NCBI Taxonomy" id="1043002"/>
    <lineage>
        <taxon>Eukaryota</taxon>
        <taxon>Fungi</taxon>
        <taxon>Dikarya</taxon>
        <taxon>Ascomycota</taxon>
        <taxon>Pezizomycotina</taxon>
        <taxon>Dothideomycetes</taxon>
        <taxon>Dothideomycetidae</taxon>
        <taxon>Dothideales</taxon>
        <taxon>Saccotheciaceae</taxon>
        <taxon>Aureobasidium</taxon>
    </lineage>
</organism>
<feature type="compositionally biased region" description="Polar residues" evidence="1">
    <location>
        <begin position="1"/>
        <end position="12"/>
    </location>
</feature>
<reference evidence="2 3" key="1">
    <citation type="journal article" date="2014" name="BMC Genomics">
        <title>Genome sequencing of four Aureobasidium pullulans varieties: biotechnological potential, stress tolerance, and description of new species.</title>
        <authorList>
            <person name="Gostin Ar C."/>
            <person name="Ohm R.A."/>
            <person name="Kogej T."/>
            <person name="Sonjak S."/>
            <person name="Turk M."/>
            <person name="Zajc J."/>
            <person name="Zalar P."/>
            <person name="Grube M."/>
            <person name="Sun H."/>
            <person name="Han J."/>
            <person name="Sharma A."/>
            <person name="Chiniquy J."/>
            <person name="Ngan C.Y."/>
            <person name="Lipzen A."/>
            <person name="Barry K."/>
            <person name="Grigoriev I.V."/>
            <person name="Gunde-Cimerman N."/>
        </authorList>
    </citation>
    <scope>NUCLEOTIDE SEQUENCE [LARGE SCALE GENOMIC DNA]</scope>
    <source>
        <strain evidence="2 3">EXF-150</strain>
    </source>
</reference>